<evidence type="ECO:0000313" key="2">
    <source>
        <dbReference type="EMBL" id="CUX47845.1"/>
    </source>
</evidence>
<feature type="chain" id="PRO_5012729667" evidence="1">
    <location>
        <begin position="22"/>
        <end position="392"/>
    </location>
</feature>
<accession>A0A1S7R730</accession>
<keyword evidence="1" id="KW-0732">Signal</keyword>
<evidence type="ECO:0000313" key="3">
    <source>
        <dbReference type="Proteomes" id="UP000191897"/>
    </source>
</evidence>
<proteinExistence type="predicted"/>
<dbReference type="RefSeq" id="WP_080867278.1">
    <property type="nucleotide sequence ID" value="NZ_LT009731.1"/>
</dbReference>
<dbReference type="EMBL" id="FBWC01000022">
    <property type="protein sequence ID" value="CUX47845.1"/>
    <property type="molecule type" value="Genomic_DNA"/>
</dbReference>
<organism evidence="2 3">
    <name type="scientific">Agrobacterium tumefaciens str. Kerr 14</name>
    <dbReference type="NCBI Taxonomy" id="1183424"/>
    <lineage>
        <taxon>Bacteria</taxon>
        <taxon>Pseudomonadati</taxon>
        <taxon>Pseudomonadota</taxon>
        <taxon>Alphaproteobacteria</taxon>
        <taxon>Hyphomicrobiales</taxon>
        <taxon>Rhizobiaceae</taxon>
        <taxon>Rhizobium/Agrobacterium group</taxon>
        <taxon>Agrobacterium</taxon>
        <taxon>Agrobacterium tumefaciens complex</taxon>
    </lineage>
</organism>
<gene>
    <name evidence="2" type="ORF">AGR4C_Lc120049</name>
</gene>
<dbReference type="PROSITE" id="PS51257">
    <property type="entry name" value="PROKAR_LIPOPROTEIN"/>
    <property type="match status" value="1"/>
</dbReference>
<protein>
    <submittedName>
        <fullName evidence="2">Uncharacterized protein</fullName>
    </submittedName>
</protein>
<dbReference type="Proteomes" id="UP000191897">
    <property type="component" value="Unassembled WGS sequence"/>
</dbReference>
<name>A0A1S7R730_AGRTU</name>
<reference evidence="2 3" key="1">
    <citation type="submission" date="2016-01" db="EMBL/GenBank/DDBJ databases">
        <authorList>
            <person name="Oliw E.H."/>
        </authorList>
    </citation>
    <scope>NUCLEOTIDE SEQUENCE [LARGE SCALE GENOMIC DNA]</scope>
    <source>
        <strain evidence="2 3">Kerr 14</strain>
    </source>
</reference>
<evidence type="ECO:0000256" key="1">
    <source>
        <dbReference type="SAM" id="SignalP"/>
    </source>
</evidence>
<feature type="signal peptide" evidence="1">
    <location>
        <begin position="1"/>
        <end position="21"/>
    </location>
</feature>
<dbReference type="AlphaFoldDB" id="A0A1S7R730"/>
<sequence length="392" mass="43868">MRLGGYIALVLGLACACGAWAGEKADEHNVTYKSGIAYDTNYFADTNRLSAISLRAGFGLNGKVVLDGAELRYSLEHEEVRLPRYRFANEHNTIAALGLTKRFSEKLEWAIELRGTRSDAGDIFLHLPEEDIGYRQLDHKLEASSQLGILALGGKNTLTASFASLMKGKARFRPAYFMPTRLEANEALLSLKAEHARPLAGGEAGLTLAYDRIVVPEGQQEKYERFPANTLRGSLAYGYKFSDRFAVLAEAGFTSISGDEISDQVKRTRPYLRAEAEVKATERIAFGVGYSQDYALFDPDDPIAEFHRRWQLVVKSRLTEKVGLDLALNRVHKDWIYYNYDTSERRLVATLSFDTGKNSKLELEFNRLLHGERETDLAYSGSSITSRFSGTF</sequence>